<comment type="caution">
    <text evidence="13">The sequence shown here is derived from an EMBL/GenBank/DDBJ whole genome shotgun (WGS) entry which is preliminary data.</text>
</comment>
<evidence type="ECO:0000256" key="9">
    <source>
        <dbReference type="ARBA" id="ARBA00023180"/>
    </source>
</evidence>
<evidence type="ECO:0000256" key="5">
    <source>
        <dbReference type="ARBA" id="ARBA00022679"/>
    </source>
</evidence>
<name>A0AAD5XX02_9FUNG</name>
<dbReference type="GO" id="GO:0004100">
    <property type="term" value="F:chitin synthase activity"/>
    <property type="evidence" value="ECO:0007669"/>
    <property type="project" value="UniProtKB-EC"/>
</dbReference>
<keyword evidence="3" id="KW-1003">Cell membrane</keyword>
<feature type="region of interest" description="Disordered" evidence="10">
    <location>
        <begin position="1"/>
        <end position="39"/>
    </location>
</feature>
<evidence type="ECO:0000256" key="4">
    <source>
        <dbReference type="ARBA" id="ARBA00022676"/>
    </source>
</evidence>
<feature type="domain" description="Chitin synthase 4-like" evidence="12">
    <location>
        <begin position="277"/>
        <end position="355"/>
    </location>
</feature>
<evidence type="ECO:0000313" key="14">
    <source>
        <dbReference type="Proteomes" id="UP001211065"/>
    </source>
</evidence>
<evidence type="ECO:0000256" key="10">
    <source>
        <dbReference type="SAM" id="MobiDB-lite"/>
    </source>
</evidence>
<proteinExistence type="predicted"/>
<feature type="compositionally biased region" description="Basic and acidic residues" evidence="10">
    <location>
        <begin position="858"/>
        <end position="871"/>
    </location>
</feature>
<keyword evidence="5" id="KW-0808">Transferase</keyword>
<dbReference type="EC" id="2.4.1.16" evidence="2"/>
<keyword evidence="7 11" id="KW-1133">Transmembrane helix</keyword>
<feature type="transmembrane region" description="Helical" evidence="11">
    <location>
        <begin position="794"/>
        <end position="814"/>
    </location>
</feature>
<dbReference type="GO" id="GO:0005886">
    <property type="term" value="C:plasma membrane"/>
    <property type="evidence" value="ECO:0007669"/>
    <property type="project" value="UniProtKB-SubCell"/>
</dbReference>
<dbReference type="SUPFAM" id="SSF53448">
    <property type="entry name" value="Nucleotide-diphospho-sugar transferases"/>
    <property type="match status" value="1"/>
</dbReference>
<dbReference type="GO" id="GO:0030428">
    <property type="term" value="C:cell septum"/>
    <property type="evidence" value="ECO:0007669"/>
    <property type="project" value="TreeGrafter"/>
</dbReference>
<evidence type="ECO:0000256" key="6">
    <source>
        <dbReference type="ARBA" id="ARBA00022692"/>
    </source>
</evidence>
<dbReference type="EMBL" id="JADGJW010000162">
    <property type="protein sequence ID" value="KAJ3222722.1"/>
    <property type="molecule type" value="Genomic_DNA"/>
</dbReference>
<dbReference type="PANTHER" id="PTHR22914">
    <property type="entry name" value="CHITIN SYNTHASE"/>
    <property type="match status" value="1"/>
</dbReference>
<feature type="compositionally biased region" description="Low complexity" evidence="10">
    <location>
        <begin position="22"/>
        <end position="39"/>
    </location>
</feature>
<organism evidence="13 14">
    <name type="scientific">Clydaea vesicula</name>
    <dbReference type="NCBI Taxonomy" id="447962"/>
    <lineage>
        <taxon>Eukaryota</taxon>
        <taxon>Fungi</taxon>
        <taxon>Fungi incertae sedis</taxon>
        <taxon>Chytridiomycota</taxon>
        <taxon>Chytridiomycota incertae sedis</taxon>
        <taxon>Chytridiomycetes</taxon>
        <taxon>Lobulomycetales</taxon>
        <taxon>Lobulomycetaceae</taxon>
        <taxon>Clydaea</taxon>
    </lineage>
</organism>
<comment type="subcellular location">
    <subcellularLocation>
        <location evidence="1">Cell membrane</location>
        <topology evidence="1">Multi-pass membrane protein</topology>
    </subcellularLocation>
</comment>
<keyword evidence="8 11" id="KW-0472">Membrane</keyword>
<dbReference type="PANTHER" id="PTHR22914:SF41">
    <property type="entry name" value="CHITIN SYNTHASE 7"/>
    <property type="match status" value="1"/>
</dbReference>
<dbReference type="GO" id="GO:0006031">
    <property type="term" value="P:chitin biosynthetic process"/>
    <property type="evidence" value="ECO:0007669"/>
    <property type="project" value="TreeGrafter"/>
</dbReference>
<keyword evidence="6 11" id="KW-0812">Transmembrane</keyword>
<evidence type="ECO:0000256" key="11">
    <source>
        <dbReference type="SAM" id="Phobius"/>
    </source>
</evidence>
<dbReference type="Pfam" id="PF03142">
    <property type="entry name" value="Chitin_synth_2"/>
    <property type="match status" value="1"/>
</dbReference>
<evidence type="ECO:0000256" key="1">
    <source>
        <dbReference type="ARBA" id="ARBA00004651"/>
    </source>
</evidence>
<dbReference type="InterPro" id="IPR054295">
    <property type="entry name" value="CHS4-like_dom"/>
</dbReference>
<keyword evidence="4" id="KW-0328">Glycosyltransferase</keyword>
<feature type="region of interest" description="Disordered" evidence="10">
    <location>
        <begin position="1119"/>
        <end position="1152"/>
    </location>
</feature>
<gene>
    <name evidence="13" type="ORF">HK099_001988</name>
</gene>
<dbReference type="InterPro" id="IPR029044">
    <property type="entry name" value="Nucleotide-diphossugar_trans"/>
</dbReference>
<protein>
    <recommendedName>
        <fullName evidence="2">chitin synthase</fullName>
        <ecNumber evidence="2">2.4.1.16</ecNumber>
    </recommendedName>
</protein>
<feature type="transmembrane region" description="Helical" evidence="11">
    <location>
        <begin position="821"/>
        <end position="845"/>
    </location>
</feature>
<reference evidence="13" key="1">
    <citation type="submission" date="2020-05" db="EMBL/GenBank/DDBJ databases">
        <title>Phylogenomic resolution of chytrid fungi.</title>
        <authorList>
            <person name="Stajich J.E."/>
            <person name="Amses K."/>
            <person name="Simmons R."/>
            <person name="Seto K."/>
            <person name="Myers J."/>
            <person name="Bonds A."/>
            <person name="Quandt C.A."/>
            <person name="Barry K."/>
            <person name="Liu P."/>
            <person name="Grigoriev I."/>
            <person name="Longcore J.E."/>
            <person name="James T.Y."/>
        </authorList>
    </citation>
    <scope>NUCLEOTIDE SEQUENCE</scope>
    <source>
        <strain evidence="13">JEL0476</strain>
    </source>
</reference>
<keyword evidence="14" id="KW-1185">Reference proteome</keyword>
<accession>A0AAD5XX02</accession>
<feature type="compositionally biased region" description="Polar residues" evidence="10">
    <location>
        <begin position="1878"/>
        <end position="1892"/>
    </location>
</feature>
<evidence type="ECO:0000256" key="8">
    <source>
        <dbReference type="ARBA" id="ARBA00023136"/>
    </source>
</evidence>
<keyword evidence="9" id="KW-0325">Glycoprotein</keyword>
<evidence type="ECO:0000256" key="2">
    <source>
        <dbReference type="ARBA" id="ARBA00012543"/>
    </source>
</evidence>
<dbReference type="Proteomes" id="UP001211065">
    <property type="component" value="Unassembled WGS sequence"/>
</dbReference>
<feature type="compositionally biased region" description="Polar residues" evidence="10">
    <location>
        <begin position="1"/>
        <end position="11"/>
    </location>
</feature>
<evidence type="ECO:0000256" key="3">
    <source>
        <dbReference type="ARBA" id="ARBA00022475"/>
    </source>
</evidence>
<evidence type="ECO:0000259" key="12">
    <source>
        <dbReference type="Pfam" id="PF22997"/>
    </source>
</evidence>
<sequence>MSNHQLPNATQPFHMKEVKPQHSSLSLHHRLSNSSSIHTSAASKNIHSFNQTGNSSNVADIENQCGDSFSNRLHSRYSMKNHESTSFPTKIEDSPMTNTYNRNALNSYTTPLNQHSNQNWWTVISKILTFWLWPWYATKKDLNIRQAWREKAGLCSDDGASAFAFPIFNQSNDNAKISYWNEVTVEGSLYEFQAMKEFLSKSVNPSVDLNSDWNGQDITKLFKPQQDYCKPYYANQSEDYSCSVPNKFPLSPPLVATPCPNAMDLKSIDNAGRLFMNWEDLNKISLTQHQLLVFNGVILNLTSVLSNGSEKLIIDSKMKEKLQDLIGVDATLTLSGDSALFSLTQCLRQSYTVGFIGTESVGCVANNLIIISCLCIILSVLSTRFIMAVAYHWFFSPQLIKPQKSKKNVNNNVSNMTFEVRNPIDGRRLSSKFNFSDDYYMLMLVTCYSEGESSIRGTLESLAETDYPDNKKLLFVVSDGIITGQGNEKSTPDILLGMIEQTSNLPNEPQSYISIATGDKRHNMARVHTGHFRVKENRLIPMVLIIKCGTPSEIQKESVKPNSGKPGNRGKRDSQLILMNFLSHTVLDERFSALDYEIFWKIQKLTNGVTADKYDLVLMVDADTANAMKNDESIMGLCGETRIANKKENWVTWIQVFEYYISHHLGKAFESVFGGVTCLPGCFSLYRIKAKKGVNNKWMVPILTNPDVVEKYSQNNVDTLHKKNLLLLGEDRYLTTLLLRSFPRRKMMFIPQATCHTVVPNEFKLELIGTVILPAAIIFAIYLVFSAMVTGTSAILPLALMGATLGLPGILIVFTTKEFVYIGWMFIYILALPIWNLILPLYAFWNFDDFSWGETRKVEGGGPDDHGEKSGDGNASDPPLKKWVYWEKERRKTVTPKEYLMSEGLTTEQIDMLSSPENRVMAENELGSTLATQLHDKSMLIVPPSLVSDNMDETNPSSNSVVGGRSISVASRFTHSSTPSYIYLPQTGPSLSAQVNDKSKLLAGPSHLFPTLEKQGEKFSSTNLNNSRRRSEGNYSDILESQNSSKSRRSSIGSSNAYTSENSLVSSFVDGKKNSHKNFENSAINAYYANSKKKETALNMLETDPNKVVSKLSKKRISLPATPMDKLPLKSEASRRSSYNQMESHQHSNDSRNVADALHKPNFEYNNHHQNQNFGQNGWQGYNNYPFQLQNPTMGNYFHSQQFPPNNIEYPHPSQSRFSNNHQTHNNNANNYSFQPHMESSIINQPVLANCYTEQPYNPSYAQPQMYNSNYFSHPNQEQYPHFQEYQYPFHYNFNSHYDTENPHNNLNSEKLTNVTDTVNTLTDVPSAHKQGNIGNCEKTNQPTKILEGLTDGSPVKDEVKSSNNTIKKNSAIIEANKGNMLKLEEPTADEQVEVSLKGFSQIKGPRMISKVKSMNNLGTLGRRLGAPTLRPTANKLFPNVTMHDEEHRKSLAKTTEPLHKNINGFGKEKKKRDSIVDFSFEAKHSVSQYDHTTDSSLMIAVLDVVKRNSSHSLNAQFDKPELNENLLDGLDLEEQPSNDNSVNTVELIQKDITVEHIPQNDITLTKSRIVSNNSETNSNTQNKKELLKNSRISWKESLNSVWRDKSERKNILEKKLSKKEMRELQNNSNSIMIDTKKSSSDVISKEINAFNNMSLEDISIIQHVDVSQTFDLSTKFDDKIYTNTIPFPIDNDTGFVEKDHLLNKKKSTSFFSNTFKPNVDKTLPLIHKPGITEGELSGNESVKEVLPTGITWKNYVEQNSMKKIVKKAPSWFNIKKPFATNIDVSMMSLKLNEDASFDQVSAINYDSASIDENITINKLSFLDGLPQSNKNPSTQLNISNVEKNYADDVSNATMGEDSNESDSSFLSMEASVILQNPPQSVNQLFPNTSSGLYGPRSNPFGKK</sequence>
<evidence type="ECO:0000313" key="13">
    <source>
        <dbReference type="EMBL" id="KAJ3222722.1"/>
    </source>
</evidence>
<dbReference type="InterPro" id="IPR004835">
    <property type="entry name" value="Chitin_synth"/>
</dbReference>
<feature type="transmembrane region" description="Helical" evidence="11">
    <location>
        <begin position="767"/>
        <end position="788"/>
    </location>
</feature>
<feature type="compositionally biased region" description="Low complexity" evidence="10">
    <location>
        <begin position="1041"/>
        <end position="1055"/>
    </location>
</feature>
<feature type="transmembrane region" description="Helical" evidence="11">
    <location>
        <begin position="368"/>
        <end position="394"/>
    </location>
</feature>
<evidence type="ECO:0000256" key="7">
    <source>
        <dbReference type="ARBA" id="ARBA00022989"/>
    </source>
</evidence>
<dbReference type="Pfam" id="PF22997">
    <property type="entry name" value="CHS4"/>
    <property type="match status" value="1"/>
</dbReference>
<feature type="region of interest" description="Disordered" evidence="10">
    <location>
        <begin position="1012"/>
        <end position="1057"/>
    </location>
</feature>
<feature type="region of interest" description="Disordered" evidence="10">
    <location>
        <begin position="1878"/>
        <end position="1904"/>
    </location>
</feature>
<feature type="region of interest" description="Disordered" evidence="10">
    <location>
        <begin position="858"/>
        <end position="878"/>
    </location>
</feature>